<comment type="caution">
    <text evidence="1">The sequence shown here is derived from an EMBL/GenBank/DDBJ whole genome shotgun (WGS) entry which is preliminary data.</text>
</comment>
<name>A0ABU0AZK7_9FIRM</name>
<evidence type="ECO:0000313" key="2">
    <source>
        <dbReference type="Proteomes" id="UP001225644"/>
    </source>
</evidence>
<proteinExistence type="predicted"/>
<gene>
    <name evidence="1" type="ORF">J2Z49_001010</name>
</gene>
<accession>A0ABU0AZK7</accession>
<organism evidence="1 2">
    <name type="scientific">Desulfofundulus luciae</name>
    <dbReference type="NCBI Taxonomy" id="74702"/>
    <lineage>
        <taxon>Bacteria</taxon>
        <taxon>Bacillati</taxon>
        <taxon>Bacillota</taxon>
        <taxon>Clostridia</taxon>
        <taxon>Eubacteriales</taxon>
        <taxon>Peptococcaceae</taxon>
        <taxon>Desulfofundulus</taxon>
    </lineage>
</organism>
<dbReference type="Proteomes" id="UP001225644">
    <property type="component" value="Unassembled WGS sequence"/>
</dbReference>
<sequence length="37" mass="4061">MILLKMVAPMTSAVARAIRPWLVSVLVHLVSSSVRDL</sequence>
<dbReference type="EMBL" id="JAUSUX010000006">
    <property type="protein sequence ID" value="MDQ0285905.1"/>
    <property type="molecule type" value="Genomic_DNA"/>
</dbReference>
<protein>
    <submittedName>
        <fullName evidence="1">Uncharacterized protein</fullName>
    </submittedName>
</protein>
<evidence type="ECO:0000313" key="1">
    <source>
        <dbReference type="EMBL" id="MDQ0285905.1"/>
    </source>
</evidence>
<reference evidence="1 2" key="1">
    <citation type="submission" date="2023-07" db="EMBL/GenBank/DDBJ databases">
        <title>Genomic Encyclopedia of Type Strains, Phase IV (KMG-IV): sequencing the most valuable type-strain genomes for metagenomic binning, comparative biology and taxonomic classification.</title>
        <authorList>
            <person name="Goeker M."/>
        </authorList>
    </citation>
    <scope>NUCLEOTIDE SEQUENCE [LARGE SCALE GENOMIC DNA]</scope>
    <source>
        <strain evidence="1 2">DSM 12396</strain>
    </source>
</reference>
<keyword evidence="2" id="KW-1185">Reference proteome</keyword>